<proteinExistence type="predicted"/>
<protein>
    <submittedName>
        <fullName evidence="1">Uncharacterized protein</fullName>
    </submittedName>
</protein>
<organism evidence="1 2">
    <name type="scientific">Psophocarpus tetragonolobus</name>
    <name type="common">Winged bean</name>
    <name type="synonym">Dolichos tetragonolobus</name>
    <dbReference type="NCBI Taxonomy" id="3891"/>
    <lineage>
        <taxon>Eukaryota</taxon>
        <taxon>Viridiplantae</taxon>
        <taxon>Streptophyta</taxon>
        <taxon>Embryophyta</taxon>
        <taxon>Tracheophyta</taxon>
        <taxon>Spermatophyta</taxon>
        <taxon>Magnoliopsida</taxon>
        <taxon>eudicotyledons</taxon>
        <taxon>Gunneridae</taxon>
        <taxon>Pentapetalae</taxon>
        <taxon>rosids</taxon>
        <taxon>fabids</taxon>
        <taxon>Fabales</taxon>
        <taxon>Fabaceae</taxon>
        <taxon>Papilionoideae</taxon>
        <taxon>50 kb inversion clade</taxon>
        <taxon>NPAAA clade</taxon>
        <taxon>indigoferoid/millettioid clade</taxon>
        <taxon>Phaseoleae</taxon>
        <taxon>Psophocarpus</taxon>
    </lineage>
</organism>
<keyword evidence="2" id="KW-1185">Reference proteome</keyword>
<name>A0AAN9S7R7_PSOTE</name>
<sequence>MFSFYPFLCVENACINVEVAKYRFCEMGMRVVDMGLCEVGNEGCKIRVIVPHFVIGAYMKNSNAFGSFANRVVGALLEMGGEKFNSYDQI</sequence>
<evidence type="ECO:0000313" key="2">
    <source>
        <dbReference type="Proteomes" id="UP001386955"/>
    </source>
</evidence>
<dbReference type="AlphaFoldDB" id="A0AAN9S7R7"/>
<evidence type="ECO:0000313" key="1">
    <source>
        <dbReference type="EMBL" id="KAK7390335.1"/>
    </source>
</evidence>
<accession>A0AAN9S7R7</accession>
<comment type="caution">
    <text evidence="1">The sequence shown here is derived from an EMBL/GenBank/DDBJ whole genome shotgun (WGS) entry which is preliminary data.</text>
</comment>
<dbReference type="EMBL" id="JAYMYS010000006">
    <property type="protein sequence ID" value="KAK7390335.1"/>
    <property type="molecule type" value="Genomic_DNA"/>
</dbReference>
<reference evidence="1 2" key="1">
    <citation type="submission" date="2024-01" db="EMBL/GenBank/DDBJ databases">
        <title>The genomes of 5 underutilized Papilionoideae crops provide insights into root nodulation and disease resistanc.</title>
        <authorList>
            <person name="Jiang F."/>
        </authorList>
    </citation>
    <scope>NUCLEOTIDE SEQUENCE [LARGE SCALE GENOMIC DNA]</scope>
    <source>
        <strain evidence="1">DUOXIRENSHENG_FW03</strain>
        <tissue evidence="1">Leaves</tissue>
    </source>
</reference>
<dbReference type="Proteomes" id="UP001386955">
    <property type="component" value="Unassembled WGS sequence"/>
</dbReference>
<gene>
    <name evidence="1" type="ORF">VNO78_25638</name>
</gene>